<comment type="caution">
    <text evidence="1">The sequence shown here is derived from an EMBL/GenBank/DDBJ whole genome shotgun (WGS) entry which is preliminary data.</text>
</comment>
<sequence>MKIYGFPVDEAGRCVHYHGETDIVSIKFKCCNRYYPCYKCHDESTEHERQLWPREEFNEKAILCGVCRHELTINEYLQHRNCPKCEAAFNPKCANHYDRYFEMT</sequence>
<reference evidence="1" key="1">
    <citation type="submission" date="2023-11" db="EMBL/GenBank/DDBJ databases">
        <title>Gracilibacillus pellucida a moderately halophilic bacterium isolated from saline soil in Xinjiang province.</title>
        <authorList>
            <person name="Zhang Z."/>
            <person name="Tan F."/>
            <person name="Wang Y."/>
            <person name="Xia M."/>
        </authorList>
    </citation>
    <scope>NUCLEOTIDE SEQUENCE</scope>
    <source>
        <strain evidence="1">S3-1-1</strain>
    </source>
</reference>
<proteinExistence type="predicted"/>
<keyword evidence="2" id="KW-1185">Reference proteome</keyword>
<dbReference type="EMBL" id="JAWZSR010000005">
    <property type="protein sequence ID" value="MDX8046461.1"/>
    <property type="molecule type" value="Genomic_DNA"/>
</dbReference>
<protein>
    <submittedName>
        <fullName evidence="1">CHY zinc finger protein</fullName>
    </submittedName>
</protein>
<organism evidence="1 2">
    <name type="scientific">Gracilibacillus pellucidus</name>
    <dbReference type="NCBI Taxonomy" id="3095368"/>
    <lineage>
        <taxon>Bacteria</taxon>
        <taxon>Bacillati</taxon>
        <taxon>Bacillota</taxon>
        <taxon>Bacilli</taxon>
        <taxon>Bacillales</taxon>
        <taxon>Bacillaceae</taxon>
        <taxon>Gracilibacillus</taxon>
    </lineage>
</organism>
<name>A0ACC6M662_9BACI</name>
<accession>A0ACC6M662</accession>
<gene>
    <name evidence="1" type="ORF">SH601_10750</name>
</gene>
<evidence type="ECO:0000313" key="1">
    <source>
        <dbReference type="EMBL" id="MDX8046461.1"/>
    </source>
</evidence>
<evidence type="ECO:0000313" key="2">
    <source>
        <dbReference type="Proteomes" id="UP001277972"/>
    </source>
</evidence>
<dbReference type="Proteomes" id="UP001277972">
    <property type="component" value="Unassembled WGS sequence"/>
</dbReference>